<dbReference type="GO" id="GO:0043248">
    <property type="term" value="P:proteasome assembly"/>
    <property type="evidence" value="ECO:0007669"/>
    <property type="project" value="InterPro"/>
</dbReference>
<accession>A0A2V3IW47</accession>
<evidence type="ECO:0000313" key="1">
    <source>
        <dbReference type="EMBL" id="PXF45937.1"/>
    </source>
</evidence>
<name>A0A2V3IW47_9FLOR</name>
<dbReference type="EMBL" id="NBIV01000049">
    <property type="protein sequence ID" value="PXF45937.1"/>
    <property type="molecule type" value="Genomic_DNA"/>
</dbReference>
<keyword evidence="2" id="KW-1185">Reference proteome</keyword>
<evidence type="ECO:0000313" key="2">
    <source>
        <dbReference type="Proteomes" id="UP000247409"/>
    </source>
</evidence>
<organism evidence="1 2">
    <name type="scientific">Gracilariopsis chorda</name>
    <dbReference type="NCBI Taxonomy" id="448386"/>
    <lineage>
        <taxon>Eukaryota</taxon>
        <taxon>Rhodophyta</taxon>
        <taxon>Florideophyceae</taxon>
        <taxon>Rhodymeniophycidae</taxon>
        <taxon>Gracilariales</taxon>
        <taxon>Gracilariaceae</taxon>
        <taxon>Gracilariopsis</taxon>
    </lineage>
</organism>
<dbReference type="InterPro" id="IPR032157">
    <property type="entry name" value="PAC4"/>
</dbReference>
<dbReference type="Pfam" id="PF16093">
    <property type="entry name" value="PAC4"/>
    <property type="match status" value="1"/>
</dbReference>
<proteinExistence type="predicted"/>
<protein>
    <recommendedName>
        <fullName evidence="3">Proteasome assembly chaperone 4</fullName>
    </recommendedName>
</protein>
<evidence type="ECO:0008006" key="3">
    <source>
        <dbReference type="Google" id="ProtNLM"/>
    </source>
</evidence>
<dbReference type="PANTHER" id="PTHR33559:SF1">
    <property type="entry name" value="PROTEASOME ASSEMBLY CHAPERONE 4"/>
    <property type="match status" value="1"/>
</dbReference>
<dbReference type="AlphaFoldDB" id="A0A2V3IW47"/>
<gene>
    <name evidence="1" type="ORF">BWQ96_04298</name>
</gene>
<reference evidence="1 2" key="1">
    <citation type="journal article" date="2018" name="Mol. Biol. Evol.">
        <title>Analysis of the draft genome of the red seaweed Gracilariopsis chorda provides insights into genome size evolution in Rhodophyta.</title>
        <authorList>
            <person name="Lee J."/>
            <person name="Yang E.C."/>
            <person name="Graf L."/>
            <person name="Yang J.H."/>
            <person name="Qiu H."/>
            <person name="Zel Zion U."/>
            <person name="Chan C.X."/>
            <person name="Stephens T.G."/>
            <person name="Weber A.P.M."/>
            <person name="Boo G.H."/>
            <person name="Boo S.M."/>
            <person name="Kim K.M."/>
            <person name="Shin Y."/>
            <person name="Jung M."/>
            <person name="Lee S.J."/>
            <person name="Yim H.S."/>
            <person name="Lee J.H."/>
            <person name="Bhattacharya D."/>
            <person name="Yoon H.S."/>
        </authorList>
    </citation>
    <scope>NUCLEOTIDE SEQUENCE [LARGE SCALE GENOMIC DNA]</scope>
    <source>
        <strain evidence="1 2">SKKU-2015</strain>
        <tissue evidence="1">Whole body</tissue>
    </source>
</reference>
<dbReference type="OrthoDB" id="368507at2759"/>
<dbReference type="Proteomes" id="UP000247409">
    <property type="component" value="Unassembled WGS sequence"/>
</dbReference>
<comment type="caution">
    <text evidence="1">The sequence shown here is derived from an EMBL/GenBank/DDBJ whole genome shotgun (WGS) entry which is preliminary data.</text>
</comment>
<dbReference type="PANTHER" id="PTHR33559">
    <property type="entry name" value="PROTEASOME ASSEMBLY CHAPERONE 4"/>
    <property type="match status" value="1"/>
</dbReference>
<sequence>MEVIAFTEQMADLRMRYQLTLMNDSVFVWVQPTTDSSQGSLPNLSISLGQALQNESLPSATTIFAAAPTAAAKSRAFAQKLAKRTSLAVYACVDLPDDAAVLENTIFTRVLTQLQTRNFVPAHNHAS</sequence>